<accession>F9DKJ3</accession>
<protein>
    <submittedName>
        <fullName evidence="1">Uncharacterized protein</fullName>
    </submittedName>
</protein>
<dbReference type="AlphaFoldDB" id="F9DKJ3"/>
<reference evidence="1 2" key="1">
    <citation type="submission" date="2011-04" db="EMBL/GenBank/DDBJ databases">
        <authorList>
            <person name="Muzny D."/>
            <person name="Qin X."/>
            <person name="Deng J."/>
            <person name="Jiang H."/>
            <person name="Liu Y."/>
            <person name="Qu J."/>
            <person name="Song X.-Z."/>
            <person name="Zhang L."/>
            <person name="Thornton R."/>
            <person name="Coyle M."/>
            <person name="Francisco L."/>
            <person name="Jackson L."/>
            <person name="Javaid M."/>
            <person name="Korchina V."/>
            <person name="Kovar C."/>
            <person name="Mata R."/>
            <person name="Mathew T."/>
            <person name="Ngo R."/>
            <person name="Nguyen L."/>
            <person name="Nguyen N."/>
            <person name="Okwuonu G."/>
            <person name="Ongeri F."/>
            <person name="Pham C."/>
            <person name="Simmons D."/>
            <person name="Wilczek-Boney K."/>
            <person name="Hale W."/>
            <person name="Jakkamsetti A."/>
            <person name="Pham P."/>
            <person name="Ruth R."/>
            <person name="San Lucas F."/>
            <person name="Warren J."/>
            <person name="Zhang J."/>
            <person name="Zhao Z."/>
            <person name="Zhou C."/>
            <person name="Zhu D."/>
            <person name="Lee S."/>
            <person name="Bess C."/>
            <person name="Blankenburg K."/>
            <person name="Forbes L."/>
            <person name="Fu Q."/>
            <person name="Gubbala S."/>
            <person name="Hirani K."/>
            <person name="Jayaseelan J.C."/>
            <person name="Lara F."/>
            <person name="Munidasa M."/>
            <person name="Palculict T."/>
            <person name="Patil S."/>
            <person name="Pu L.-L."/>
            <person name="Saada N."/>
            <person name="Tang L."/>
            <person name="Weissenberger G."/>
            <person name="Zhu Y."/>
            <person name="Hemphill L."/>
            <person name="Shang Y."/>
            <person name="Youmans B."/>
            <person name="Ayvaz T."/>
            <person name="Ross M."/>
            <person name="Santibanez J."/>
            <person name="Aqrawi P."/>
            <person name="Gross S."/>
            <person name="Joshi V."/>
            <person name="Fowler G."/>
            <person name="Nazareth L."/>
            <person name="Reid J."/>
            <person name="Worley K."/>
            <person name="Petrosino J."/>
            <person name="Highlander S."/>
            <person name="Gibbs R."/>
        </authorList>
    </citation>
    <scope>NUCLEOTIDE SEQUENCE [LARGE SCALE GENOMIC DNA]</scope>
    <source>
        <strain evidence="1 2">ATCC 700821</strain>
    </source>
</reference>
<proteinExistence type="predicted"/>
<evidence type="ECO:0000313" key="2">
    <source>
        <dbReference type="Proteomes" id="UP000004123"/>
    </source>
</evidence>
<dbReference type="Proteomes" id="UP000004123">
    <property type="component" value="Unassembled WGS sequence"/>
</dbReference>
<evidence type="ECO:0000313" key="1">
    <source>
        <dbReference type="EMBL" id="EGQ14253.1"/>
    </source>
</evidence>
<comment type="caution">
    <text evidence="1">The sequence shown here is derived from an EMBL/GenBank/DDBJ whole genome shotgun (WGS) entry which is preliminary data.</text>
</comment>
<name>F9DKJ3_9BACT</name>
<dbReference type="EMBL" id="AFPY01000109">
    <property type="protein sequence ID" value="EGQ14253.1"/>
    <property type="molecule type" value="Genomic_DNA"/>
</dbReference>
<dbReference type="STRING" id="997353.HMPREF9144_2185"/>
<organism evidence="1 2">
    <name type="scientific">Prevotella pallens ATCC 700821</name>
    <dbReference type="NCBI Taxonomy" id="997353"/>
    <lineage>
        <taxon>Bacteria</taxon>
        <taxon>Pseudomonadati</taxon>
        <taxon>Bacteroidota</taxon>
        <taxon>Bacteroidia</taxon>
        <taxon>Bacteroidales</taxon>
        <taxon>Prevotellaceae</taxon>
        <taxon>Prevotella</taxon>
    </lineage>
</organism>
<dbReference type="HOGENOM" id="CLU_3203629_0_0_10"/>
<sequence>MAASHFVDFRMRISLFQQLEQYVSDCKCTKKKSANRRYCAKMLGQ</sequence>
<gene>
    <name evidence="1" type="ORF">HMPREF9144_2185</name>
</gene>